<gene>
    <name evidence="1" type="ORF">JOH49_000063</name>
</gene>
<name>A0A8I1Y0S8_BRAEL</name>
<evidence type="ECO:0000313" key="2">
    <source>
        <dbReference type="Proteomes" id="UP000673383"/>
    </source>
</evidence>
<dbReference type="Proteomes" id="UP000673383">
    <property type="component" value="Unassembled WGS sequence"/>
</dbReference>
<evidence type="ECO:0000313" key="1">
    <source>
        <dbReference type="EMBL" id="MBP1290310.1"/>
    </source>
</evidence>
<dbReference type="EMBL" id="JAFICZ010000001">
    <property type="protein sequence ID" value="MBP1290310.1"/>
    <property type="molecule type" value="Genomic_DNA"/>
</dbReference>
<proteinExistence type="predicted"/>
<reference evidence="1" key="1">
    <citation type="submission" date="2021-02" db="EMBL/GenBank/DDBJ databases">
        <title>Genomic Encyclopedia of Type Strains, Phase IV (KMG-V): Genome sequencing to study the core and pangenomes of soil and plant-associated prokaryotes.</title>
        <authorList>
            <person name="Whitman W."/>
        </authorList>
    </citation>
    <scope>NUCLEOTIDE SEQUENCE</scope>
    <source>
        <strain evidence="1">USDA 406</strain>
    </source>
</reference>
<organism evidence="1 2">
    <name type="scientific">Bradyrhizobium elkanii</name>
    <dbReference type="NCBI Taxonomy" id="29448"/>
    <lineage>
        <taxon>Bacteria</taxon>
        <taxon>Pseudomonadati</taxon>
        <taxon>Pseudomonadota</taxon>
        <taxon>Alphaproteobacteria</taxon>
        <taxon>Hyphomicrobiales</taxon>
        <taxon>Nitrobacteraceae</taxon>
        <taxon>Bradyrhizobium</taxon>
    </lineage>
</organism>
<sequence length="54" mass="6254">MILGIFHRALYTMTAQREYAIKAHAPSDLGRERAVALFEFREPHERRSTSLHGD</sequence>
<protein>
    <submittedName>
        <fullName evidence="1">Uncharacterized protein</fullName>
    </submittedName>
</protein>
<dbReference type="AlphaFoldDB" id="A0A8I1Y0S8"/>
<comment type="caution">
    <text evidence="1">The sequence shown here is derived from an EMBL/GenBank/DDBJ whole genome shotgun (WGS) entry which is preliminary data.</text>
</comment>
<accession>A0A8I1Y0S8</accession>